<dbReference type="EMBL" id="JAUSWG010000013">
    <property type="protein sequence ID" value="MDQ0557733.1"/>
    <property type="molecule type" value="Genomic_DNA"/>
</dbReference>
<organism evidence="2 3">
    <name type="scientific">Paraclostridium ghonii</name>
    <dbReference type="NCBI Taxonomy" id="29358"/>
    <lineage>
        <taxon>Bacteria</taxon>
        <taxon>Bacillati</taxon>
        <taxon>Bacillota</taxon>
        <taxon>Clostridia</taxon>
        <taxon>Peptostreptococcales</taxon>
        <taxon>Peptostreptococcaceae</taxon>
        <taxon>Paraclostridium</taxon>
    </lineage>
</organism>
<dbReference type="RefSeq" id="WP_307509169.1">
    <property type="nucleotide sequence ID" value="NZ_BAAACE010000028.1"/>
</dbReference>
<evidence type="ECO:0000313" key="2">
    <source>
        <dbReference type="EMBL" id="MDQ0557733.1"/>
    </source>
</evidence>
<evidence type="ECO:0000313" key="3">
    <source>
        <dbReference type="Proteomes" id="UP001232584"/>
    </source>
</evidence>
<evidence type="ECO:0000259" key="1">
    <source>
        <dbReference type="PROSITE" id="PS51186"/>
    </source>
</evidence>
<dbReference type="Pfam" id="PF00583">
    <property type="entry name" value="Acetyltransf_1"/>
    <property type="match status" value="1"/>
</dbReference>
<proteinExistence type="predicted"/>
<dbReference type="Proteomes" id="UP001232584">
    <property type="component" value="Unassembled WGS sequence"/>
</dbReference>
<sequence>MEINVREANLSDLNSVLEMLRYLGIDQLGKDDFYKGSLDFNFDENYLKNKFILNEKCGLFIVEYDGKIQGFIDVWIDMNDFKLEYNNYAYIMNLYVKPESRNNKGIYSSNLYKAAENWAVSKEKKIIIADAFVHNKKMFRIAKIFGFSKYKTLMVREI</sequence>
<dbReference type="Gene3D" id="3.40.630.30">
    <property type="match status" value="1"/>
</dbReference>
<protein>
    <recommendedName>
        <fullName evidence="1">N-acetyltransferase domain-containing protein</fullName>
    </recommendedName>
</protein>
<accession>A0ABU0N3J0</accession>
<dbReference type="CDD" id="cd04301">
    <property type="entry name" value="NAT_SF"/>
    <property type="match status" value="1"/>
</dbReference>
<name>A0ABU0N3J0_9FIRM</name>
<dbReference type="InterPro" id="IPR000182">
    <property type="entry name" value="GNAT_dom"/>
</dbReference>
<dbReference type="PROSITE" id="PS51186">
    <property type="entry name" value="GNAT"/>
    <property type="match status" value="1"/>
</dbReference>
<dbReference type="InterPro" id="IPR016181">
    <property type="entry name" value="Acyl_CoA_acyltransferase"/>
</dbReference>
<dbReference type="SUPFAM" id="SSF55729">
    <property type="entry name" value="Acyl-CoA N-acyltransferases (Nat)"/>
    <property type="match status" value="1"/>
</dbReference>
<comment type="caution">
    <text evidence="2">The sequence shown here is derived from an EMBL/GenBank/DDBJ whole genome shotgun (WGS) entry which is preliminary data.</text>
</comment>
<keyword evidence="3" id="KW-1185">Reference proteome</keyword>
<feature type="domain" description="N-acetyltransferase" evidence="1">
    <location>
        <begin position="3"/>
        <end position="158"/>
    </location>
</feature>
<gene>
    <name evidence="2" type="ORF">QOZ92_002868</name>
</gene>
<reference evidence="2 3" key="1">
    <citation type="submission" date="2023-07" db="EMBL/GenBank/DDBJ databases">
        <title>Genomic Encyclopedia of Type Strains, Phase IV (KMG-IV): sequencing the most valuable type-strain genomes for metagenomic binning, comparative biology and taxonomic classification.</title>
        <authorList>
            <person name="Goeker M."/>
        </authorList>
    </citation>
    <scope>NUCLEOTIDE SEQUENCE [LARGE SCALE GENOMIC DNA]</scope>
    <source>
        <strain evidence="2 3">DSM 15049</strain>
    </source>
</reference>